<dbReference type="Proteomes" id="UP001060215">
    <property type="component" value="Chromosome 5"/>
</dbReference>
<proteinExistence type="predicted"/>
<accession>A0ACC0HGA8</accession>
<protein>
    <submittedName>
        <fullName evidence="1">DELLA protein GAI</fullName>
    </submittedName>
</protein>
<name>A0ACC0HGA8_9ERIC</name>
<evidence type="ECO:0000313" key="1">
    <source>
        <dbReference type="EMBL" id="KAI8012693.1"/>
    </source>
</evidence>
<dbReference type="EMBL" id="CM045762">
    <property type="protein sequence ID" value="KAI8012693.1"/>
    <property type="molecule type" value="Genomic_DNA"/>
</dbReference>
<keyword evidence="2" id="KW-1185">Reference proteome</keyword>
<comment type="caution">
    <text evidence="1">The sequence shown here is derived from an EMBL/GenBank/DDBJ whole genome shotgun (WGS) entry which is preliminary data.</text>
</comment>
<sequence>MACSEAVQRDNLKLADALVKHIGLLAVSQAGAMRKDAADSDLKNRVKADLESFLKSKQYYHQPVRVWKRTDYSLWADEEDNTSQKFYYGATGTRRGRKQRSGADGQSTPTVMQGSESVYDMKASSPETREQYQMGWPCCLILVAPLQQFDIVKH</sequence>
<evidence type="ECO:0000313" key="2">
    <source>
        <dbReference type="Proteomes" id="UP001060215"/>
    </source>
</evidence>
<gene>
    <name evidence="1" type="ORF">LOK49_LG06G02446</name>
</gene>
<organism evidence="1 2">
    <name type="scientific">Camellia lanceoleosa</name>
    <dbReference type="NCBI Taxonomy" id="1840588"/>
    <lineage>
        <taxon>Eukaryota</taxon>
        <taxon>Viridiplantae</taxon>
        <taxon>Streptophyta</taxon>
        <taxon>Embryophyta</taxon>
        <taxon>Tracheophyta</taxon>
        <taxon>Spermatophyta</taxon>
        <taxon>Magnoliopsida</taxon>
        <taxon>eudicotyledons</taxon>
        <taxon>Gunneridae</taxon>
        <taxon>Pentapetalae</taxon>
        <taxon>asterids</taxon>
        <taxon>Ericales</taxon>
        <taxon>Theaceae</taxon>
        <taxon>Camellia</taxon>
    </lineage>
</organism>
<reference evidence="1 2" key="1">
    <citation type="journal article" date="2022" name="Plant J.">
        <title>Chromosome-level genome of Camellia lanceoleosa provides a valuable resource for understanding genome evolution and self-incompatibility.</title>
        <authorList>
            <person name="Gong W."/>
            <person name="Xiao S."/>
            <person name="Wang L."/>
            <person name="Liao Z."/>
            <person name="Chang Y."/>
            <person name="Mo W."/>
            <person name="Hu G."/>
            <person name="Li W."/>
            <person name="Zhao G."/>
            <person name="Zhu H."/>
            <person name="Hu X."/>
            <person name="Ji K."/>
            <person name="Xiang X."/>
            <person name="Song Q."/>
            <person name="Yuan D."/>
            <person name="Jin S."/>
            <person name="Zhang L."/>
        </authorList>
    </citation>
    <scope>NUCLEOTIDE SEQUENCE [LARGE SCALE GENOMIC DNA]</scope>
    <source>
        <strain evidence="1">SQ_2022a</strain>
    </source>
</reference>